<dbReference type="OMA" id="KTGMMMN"/>
<dbReference type="SMR" id="A0A8W8K734"/>
<feature type="transmembrane region" description="Helical" evidence="8">
    <location>
        <begin position="90"/>
        <end position="107"/>
    </location>
</feature>
<keyword evidence="4 8" id="KW-0812">Transmembrane</keyword>
<keyword evidence="5 8" id="KW-1133">Transmembrane helix</keyword>
<dbReference type="AlphaFoldDB" id="A0A8W8K734"/>
<feature type="transmembrane region" description="Helical" evidence="8">
    <location>
        <begin position="12"/>
        <end position="35"/>
    </location>
</feature>
<keyword evidence="10" id="KW-1185">Reference proteome</keyword>
<evidence type="ECO:0008006" key="11">
    <source>
        <dbReference type="Google" id="ProtNLM"/>
    </source>
</evidence>
<feature type="transmembrane region" description="Helical" evidence="8">
    <location>
        <begin position="282"/>
        <end position="301"/>
    </location>
</feature>
<evidence type="ECO:0000256" key="6">
    <source>
        <dbReference type="ARBA" id="ARBA00023136"/>
    </source>
</evidence>
<feature type="transmembrane region" description="Helical" evidence="8">
    <location>
        <begin position="531"/>
        <end position="554"/>
    </location>
</feature>
<feature type="region of interest" description="Disordered" evidence="7">
    <location>
        <begin position="197"/>
        <end position="222"/>
    </location>
</feature>
<dbReference type="GO" id="GO:0005886">
    <property type="term" value="C:plasma membrane"/>
    <property type="evidence" value="ECO:0007669"/>
    <property type="project" value="TreeGrafter"/>
</dbReference>
<proteinExistence type="inferred from homology"/>
<reference evidence="9" key="1">
    <citation type="submission" date="2022-08" db="UniProtKB">
        <authorList>
            <consortium name="EnsemblMetazoa"/>
        </authorList>
    </citation>
    <scope>IDENTIFICATION</scope>
    <source>
        <strain evidence="9">05x7-T-G4-1.051#20</strain>
    </source>
</reference>
<protein>
    <recommendedName>
        <fullName evidence="11">Solute carrier family 13 member 2</fullName>
    </recommendedName>
</protein>
<evidence type="ECO:0000256" key="2">
    <source>
        <dbReference type="ARBA" id="ARBA00006772"/>
    </source>
</evidence>
<name>A0A8W8K734_MAGGI</name>
<feature type="transmembrane region" description="Helical" evidence="8">
    <location>
        <begin position="333"/>
        <end position="357"/>
    </location>
</feature>
<comment type="similarity">
    <text evidence="2">Belongs to the SLC13A/DASS transporter (TC 2.A.47) family. NADC subfamily.</text>
</comment>
<evidence type="ECO:0000256" key="5">
    <source>
        <dbReference type="ARBA" id="ARBA00022989"/>
    </source>
</evidence>
<dbReference type="InterPro" id="IPR001898">
    <property type="entry name" value="SLC13A/DASS"/>
</dbReference>
<dbReference type="PROSITE" id="PS01271">
    <property type="entry name" value="NA_SULFATE"/>
    <property type="match status" value="1"/>
</dbReference>
<comment type="subcellular location">
    <subcellularLocation>
        <location evidence="1">Membrane</location>
        <topology evidence="1">Multi-pass membrane protein</topology>
    </subcellularLocation>
</comment>
<evidence type="ECO:0000313" key="9">
    <source>
        <dbReference type="EnsemblMetazoa" id="G22241.1:cds"/>
    </source>
</evidence>
<dbReference type="InterPro" id="IPR031312">
    <property type="entry name" value="Na/sul_symport_CS"/>
</dbReference>
<dbReference type="EnsemblMetazoa" id="G22241.1">
    <property type="protein sequence ID" value="G22241.1:cds"/>
    <property type="gene ID" value="G22241"/>
</dbReference>
<dbReference type="PANTHER" id="PTHR10283">
    <property type="entry name" value="SOLUTE CARRIER FAMILY 13 MEMBER"/>
    <property type="match status" value="1"/>
</dbReference>
<keyword evidence="6 8" id="KW-0472">Membrane</keyword>
<dbReference type="GO" id="GO:0015141">
    <property type="term" value="F:succinate transmembrane transporter activity"/>
    <property type="evidence" value="ECO:0007669"/>
    <property type="project" value="UniProtKB-ARBA"/>
</dbReference>
<dbReference type="OrthoDB" id="6493944at2759"/>
<evidence type="ECO:0000256" key="8">
    <source>
        <dbReference type="SAM" id="Phobius"/>
    </source>
</evidence>
<dbReference type="PANTHER" id="PTHR10283:SF82">
    <property type="entry name" value="SOLUTE CARRIER FAMILY 13 MEMBER 2"/>
    <property type="match status" value="1"/>
</dbReference>
<feature type="transmembrane region" description="Helical" evidence="8">
    <location>
        <begin position="500"/>
        <end position="519"/>
    </location>
</feature>
<evidence type="ECO:0000256" key="7">
    <source>
        <dbReference type="SAM" id="MobiDB-lite"/>
    </source>
</evidence>
<feature type="transmembrane region" description="Helical" evidence="8">
    <location>
        <begin position="377"/>
        <end position="396"/>
    </location>
</feature>
<feature type="compositionally biased region" description="Basic and acidic residues" evidence="7">
    <location>
        <begin position="207"/>
        <end position="222"/>
    </location>
</feature>
<accession>A0A8W8K734</accession>
<feature type="transmembrane region" description="Helical" evidence="8">
    <location>
        <begin position="458"/>
        <end position="488"/>
    </location>
</feature>
<evidence type="ECO:0000313" key="10">
    <source>
        <dbReference type="Proteomes" id="UP000005408"/>
    </source>
</evidence>
<sequence length="597" mass="65098">MSSGIRGACSGLLTVRNILVVVLTPIALLPLLLLVEGDEAKCGYCIIIMAVFWVTEALPIAVTSLLPVILFPMVGLMYAKDVSSTYINDTAMLFVGGLIVAAAIEYWNIHKRLALRVLMLVGSEPRWLMFGMMLPTWFLSMWISNTATTAMMIPIANAVLVQLKETRDKDETLHVTAVGEEDIQLTVIGKDDVKNSTNGNINNGIDKQGEKRSEGDDRKSDESTDAEYLRMCKALSLAIAYSANCGGVASLTGTGPNVIMKGAADIVFQEKNMPSPVTFASWMQYCLPISAIIVIFVWIWLQVLFLRCKTYNSGSPEQAKRVRNAVRKQYEELGPITFGQVAVIIHFTLLAVLWVTRDLGGVGGWGDIFDEKTVTDSTPAILISISLFLFPSILPHNFKEKGKPLPPLLQWKAAEKMVPWGVVLLLGGGFALAKGSQVSGLSKLIGDQLTVFKDFEPWLMNLVLCFIVAGATEVTSNTAICTLMMPIMKELAITLEVNPLYFMFPTAIATSFAFMLPVATPPNAVVFSYGFVKVFDMVTAGFLLNIIAVLVLVFGTETWGDAIFGFHTLPDGFRVAVNQSLSTNLTDILTTTATSSI</sequence>
<dbReference type="CDD" id="cd01115">
    <property type="entry name" value="SLC13_permease"/>
    <property type="match status" value="1"/>
</dbReference>
<feature type="transmembrane region" description="Helical" evidence="8">
    <location>
        <begin position="417"/>
        <end position="438"/>
    </location>
</feature>
<evidence type="ECO:0000256" key="1">
    <source>
        <dbReference type="ARBA" id="ARBA00004141"/>
    </source>
</evidence>
<evidence type="ECO:0000256" key="4">
    <source>
        <dbReference type="ARBA" id="ARBA00022692"/>
    </source>
</evidence>
<dbReference type="Proteomes" id="UP000005408">
    <property type="component" value="Unassembled WGS sequence"/>
</dbReference>
<feature type="transmembrane region" description="Helical" evidence="8">
    <location>
        <begin position="42"/>
        <end position="70"/>
    </location>
</feature>
<keyword evidence="3" id="KW-0813">Transport</keyword>
<evidence type="ECO:0000256" key="3">
    <source>
        <dbReference type="ARBA" id="ARBA00022448"/>
    </source>
</evidence>
<organism evidence="9 10">
    <name type="scientific">Magallana gigas</name>
    <name type="common">Pacific oyster</name>
    <name type="synonym">Crassostrea gigas</name>
    <dbReference type="NCBI Taxonomy" id="29159"/>
    <lineage>
        <taxon>Eukaryota</taxon>
        <taxon>Metazoa</taxon>
        <taxon>Spiralia</taxon>
        <taxon>Lophotrochozoa</taxon>
        <taxon>Mollusca</taxon>
        <taxon>Bivalvia</taxon>
        <taxon>Autobranchia</taxon>
        <taxon>Pteriomorphia</taxon>
        <taxon>Ostreida</taxon>
        <taxon>Ostreoidea</taxon>
        <taxon>Ostreidae</taxon>
        <taxon>Magallana</taxon>
    </lineage>
</organism>
<dbReference type="Pfam" id="PF00939">
    <property type="entry name" value="Na_sulph_symp"/>
    <property type="match status" value="1"/>
</dbReference>